<dbReference type="Proteomes" id="UP001189813">
    <property type="component" value="Unassembled WGS sequence"/>
</dbReference>
<evidence type="ECO:0000313" key="2">
    <source>
        <dbReference type="Proteomes" id="UP001189813"/>
    </source>
</evidence>
<accession>A0ABM9JZQ9</accession>
<proteinExistence type="predicted"/>
<organism evidence="1 2">
    <name type="scientific">Ralstonia psammae</name>
    <dbReference type="NCBI Taxonomy" id="3058598"/>
    <lineage>
        <taxon>Bacteria</taxon>
        <taxon>Pseudomonadati</taxon>
        <taxon>Pseudomonadota</taxon>
        <taxon>Betaproteobacteria</taxon>
        <taxon>Burkholderiales</taxon>
        <taxon>Burkholderiaceae</taxon>
        <taxon>Ralstonia</taxon>
    </lineage>
</organism>
<evidence type="ECO:0000313" key="1">
    <source>
        <dbReference type="EMBL" id="CAJ0808658.1"/>
    </source>
</evidence>
<protein>
    <submittedName>
        <fullName evidence="1">Uncharacterized protein</fullName>
    </submittedName>
</protein>
<dbReference type="EMBL" id="CATZBU010000021">
    <property type="protein sequence ID" value="CAJ0808658.1"/>
    <property type="molecule type" value="Genomic_DNA"/>
</dbReference>
<sequence length="85" mass="8977">MELHHEDFIALAAGLAALLSSVATFAGPDWYLIEKARAAKLAQVRAEQAQKAGDPAAMMQMCQSMMPACAEMMGQSCAGMMSAPN</sequence>
<reference evidence="1 2" key="1">
    <citation type="submission" date="2023-07" db="EMBL/GenBank/DDBJ databases">
        <authorList>
            <person name="Peeters C."/>
        </authorList>
    </citation>
    <scope>NUCLEOTIDE SEQUENCE [LARGE SCALE GENOMIC DNA]</scope>
    <source>
        <strain evidence="1 2">LMG 19083</strain>
    </source>
</reference>
<name>A0ABM9JZQ9_9RALS</name>
<gene>
    <name evidence="1" type="ORF">LMG19083_04747</name>
</gene>
<comment type="caution">
    <text evidence="1">The sequence shown here is derived from an EMBL/GenBank/DDBJ whole genome shotgun (WGS) entry which is preliminary data.</text>
</comment>
<keyword evidence="2" id="KW-1185">Reference proteome</keyword>